<keyword evidence="6" id="KW-0731">Sigma factor</keyword>
<dbReference type="InterPro" id="IPR038709">
    <property type="entry name" value="RpoN_core-bd_sf"/>
</dbReference>
<keyword evidence="8" id="KW-0804">Transcription</keyword>
<evidence type="ECO:0000259" key="10">
    <source>
        <dbReference type="PROSITE" id="PS50943"/>
    </source>
</evidence>
<dbReference type="Proteomes" id="UP000257014">
    <property type="component" value="Unassembled WGS sequence"/>
</dbReference>
<evidence type="ECO:0000256" key="5">
    <source>
        <dbReference type="ARBA" id="ARBA00023015"/>
    </source>
</evidence>
<comment type="similarity">
    <text evidence="1">Belongs to the sigma-54 factor family.</text>
</comment>
<proteinExistence type="inferred from homology"/>
<evidence type="ECO:0000256" key="2">
    <source>
        <dbReference type="ARBA" id="ARBA00022478"/>
    </source>
</evidence>
<dbReference type="Pfam" id="PF00309">
    <property type="entry name" value="Sigma54_AID"/>
    <property type="match status" value="1"/>
</dbReference>
<evidence type="ECO:0000256" key="6">
    <source>
        <dbReference type="ARBA" id="ARBA00023082"/>
    </source>
</evidence>
<dbReference type="InterPro" id="IPR000394">
    <property type="entry name" value="RNA_pol_sigma_54"/>
</dbReference>
<feature type="region of interest" description="Disordered" evidence="9">
    <location>
        <begin position="13"/>
        <end position="35"/>
    </location>
</feature>
<name>A0A3E0K7N1_9BACI</name>
<dbReference type="Pfam" id="PF04552">
    <property type="entry name" value="Sigma54_DBD"/>
    <property type="match status" value="1"/>
</dbReference>
<dbReference type="PRINTS" id="PR00045">
    <property type="entry name" value="SIGMA54FCT"/>
</dbReference>
<dbReference type="Gene3D" id="1.10.260.40">
    <property type="entry name" value="lambda repressor-like DNA-binding domains"/>
    <property type="match status" value="1"/>
</dbReference>
<dbReference type="GO" id="GO:0016987">
    <property type="term" value="F:sigma factor activity"/>
    <property type="evidence" value="ECO:0007669"/>
    <property type="project" value="UniProtKB-KW"/>
</dbReference>
<keyword evidence="5" id="KW-0805">Transcription regulation</keyword>
<evidence type="ECO:0000256" key="9">
    <source>
        <dbReference type="SAM" id="MobiDB-lite"/>
    </source>
</evidence>
<dbReference type="InterPro" id="IPR001387">
    <property type="entry name" value="Cro/C1-type_HTH"/>
</dbReference>
<evidence type="ECO:0000256" key="3">
    <source>
        <dbReference type="ARBA" id="ARBA00022679"/>
    </source>
</evidence>
<dbReference type="InterPro" id="IPR007634">
    <property type="entry name" value="RNA_pol_sigma_54_DNA-bd"/>
</dbReference>
<keyword evidence="3" id="KW-0808">Transferase</keyword>
<feature type="domain" description="HTH cro/C1-type" evidence="10">
    <location>
        <begin position="394"/>
        <end position="418"/>
    </location>
</feature>
<dbReference type="NCBIfam" id="TIGR02395">
    <property type="entry name" value="rpoN_sigma"/>
    <property type="match status" value="1"/>
</dbReference>
<keyword evidence="4" id="KW-0548">Nucleotidyltransferase</keyword>
<gene>
    <name evidence="11" type="primary">rpoN</name>
    <name evidence="11" type="ORF">C6P37_03000</name>
</gene>
<dbReference type="GO" id="GO:0000428">
    <property type="term" value="C:DNA-directed RNA polymerase complex"/>
    <property type="evidence" value="ECO:0007669"/>
    <property type="project" value="UniProtKB-KW"/>
</dbReference>
<dbReference type="GO" id="GO:0001216">
    <property type="term" value="F:DNA-binding transcription activator activity"/>
    <property type="evidence" value="ECO:0007669"/>
    <property type="project" value="InterPro"/>
</dbReference>
<evidence type="ECO:0000256" key="7">
    <source>
        <dbReference type="ARBA" id="ARBA00023125"/>
    </source>
</evidence>
<dbReference type="PROSITE" id="PS00718">
    <property type="entry name" value="SIGMA54_2"/>
    <property type="match status" value="1"/>
</dbReference>
<keyword evidence="7" id="KW-0238">DNA-binding</keyword>
<dbReference type="Pfam" id="PF04963">
    <property type="entry name" value="Sigma54_CBD"/>
    <property type="match status" value="1"/>
</dbReference>
<dbReference type="PROSITE" id="PS50044">
    <property type="entry name" value="SIGMA54_3"/>
    <property type="match status" value="1"/>
</dbReference>
<reference evidence="11 12" key="1">
    <citation type="submission" date="2018-03" db="EMBL/GenBank/DDBJ databases">
        <authorList>
            <person name="Keele B.F."/>
        </authorList>
    </citation>
    <scope>NUCLEOTIDE SEQUENCE [LARGE SCALE GENOMIC DNA]</scope>
    <source>
        <strain evidence="11">ZCTH4_d</strain>
    </source>
</reference>
<dbReference type="PANTHER" id="PTHR32248">
    <property type="entry name" value="RNA POLYMERASE SIGMA-54 FACTOR"/>
    <property type="match status" value="1"/>
</dbReference>
<keyword evidence="2" id="KW-0240">DNA-directed RNA polymerase</keyword>
<protein>
    <submittedName>
        <fullName evidence="11">RNA polymerase sigma-54 factor</fullName>
    </submittedName>
</protein>
<sequence length="507" mass="57593">MVRLCQAAEAAASLPRWPSPAGETDPPPKGAGGRLPAIPCRPGHFLFVQSLSFAYNKIGGIKMKLQTGLTQEQNLQLNITQELLQAISLLQYTSLELASFLEEKAEENPLLNVDIHFFRTTDPHAKKWNRYRNYEKSGPPVVDIEQIPFPGSCSLADYLKTQSLLLPLDGEERKALDYFILNLDGNGYLSVDVEEACRQIGVSKEAGERALAALQRLDPPGVGARSLQECLLLQLERSPGDNALAITVIKDYFQPFVNRKWREISRKLNVSAAEIQKVMDGVQKLNPKPGAAFLQERPHYIIPDFIVKYNDGKWEIEIAEANLIDVKLNRDYVEVFRGNPDPAMKAYFREKMQQYRWLQKSLAQRRETMMKIIGELVKLQEKFFLGEKNQLRPMTMKELAERAGVHESTVSRVVKNKYVRAPGGTFALKDLFSAKLAKNREEISAQQIKGELRAIIDREDKRRPLSDQEIAEIFQKKGISVSRRTIAKYREQIGIPNSNKRRRFGAE</sequence>
<dbReference type="PANTHER" id="PTHR32248:SF4">
    <property type="entry name" value="RNA POLYMERASE SIGMA-54 FACTOR"/>
    <property type="match status" value="1"/>
</dbReference>
<dbReference type="Gene3D" id="1.10.10.1330">
    <property type="entry name" value="RNA polymerase sigma-54 factor, core-binding domain"/>
    <property type="match status" value="1"/>
</dbReference>
<dbReference type="PIRSF" id="PIRSF000774">
    <property type="entry name" value="RpoN"/>
    <property type="match status" value="1"/>
</dbReference>
<evidence type="ECO:0000256" key="4">
    <source>
        <dbReference type="ARBA" id="ARBA00022695"/>
    </source>
</evidence>
<organism evidence="11 12">
    <name type="scientific">Caldibacillus debilis</name>
    <dbReference type="NCBI Taxonomy" id="301148"/>
    <lineage>
        <taxon>Bacteria</taxon>
        <taxon>Bacillati</taxon>
        <taxon>Bacillota</taxon>
        <taxon>Bacilli</taxon>
        <taxon>Bacillales</taxon>
        <taxon>Bacillaceae</taxon>
        <taxon>Caldibacillus</taxon>
    </lineage>
</organism>
<dbReference type="EMBL" id="QEWE01000010">
    <property type="protein sequence ID" value="REJ30433.1"/>
    <property type="molecule type" value="Genomic_DNA"/>
</dbReference>
<dbReference type="PROSITE" id="PS50943">
    <property type="entry name" value="HTH_CROC1"/>
    <property type="match status" value="1"/>
</dbReference>
<dbReference type="InterPro" id="IPR010982">
    <property type="entry name" value="Lambda_DNA-bd_dom_sf"/>
</dbReference>
<evidence type="ECO:0000256" key="1">
    <source>
        <dbReference type="ARBA" id="ARBA00008798"/>
    </source>
</evidence>
<evidence type="ECO:0000313" key="11">
    <source>
        <dbReference type="EMBL" id="REJ30433.1"/>
    </source>
</evidence>
<dbReference type="InterPro" id="IPR007046">
    <property type="entry name" value="RNA_pol_sigma_54_core-bd"/>
</dbReference>
<evidence type="ECO:0000313" key="12">
    <source>
        <dbReference type="Proteomes" id="UP000257014"/>
    </source>
</evidence>
<dbReference type="Gene3D" id="1.10.10.60">
    <property type="entry name" value="Homeodomain-like"/>
    <property type="match status" value="1"/>
</dbReference>
<evidence type="ECO:0000256" key="8">
    <source>
        <dbReference type="ARBA" id="ARBA00023163"/>
    </source>
</evidence>
<comment type="caution">
    <text evidence="11">The sequence shown here is derived from an EMBL/GenBank/DDBJ whole genome shotgun (WGS) entry which is preliminary data.</text>
</comment>
<dbReference type="GO" id="GO:0003677">
    <property type="term" value="F:DNA binding"/>
    <property type="evidence" value="ECO:0007669"/>
    <property type="project" value="UniProtKB-KW"/>
</dbReference>
<dbReference type="GO" id="GO:0016779">
    <property type="term" value="F:nucleotidyltransferase activity"/>
    <property type="evidence" value="ECO:0007669"/>
    <property type="project" value="UniProtKB-KW"/>
</dbReference>
<dbReference type="AlphaFoldDB" id="A0A3E0K7N1"/>
<dbReference type="GO" id="GO:0006352">
    <property type="term" value="P:DNA-templated transcription initiation"/>
    <property type="evidence" value="ECO:0007669"/>
    <property type="project" value="InterPro"/>
</dbReference>
<accession>A0A3E0K7N1</accession>